<feature type="region of interest" description="Disordered" evidence="1">
    <location>
        <begin position="245"/>
        <end position="564"/>
    </location>
</feature>
<evidence type="ECO:0008006" key="4">
    <source>
        <dbReference type="Google" id="ProtNLM"/>
    </source>
</evidence>
<reference evidence="2" key="2">
    <citation type="submission" date="2023-06" db="EMBL/GenBank/DDBJ databases">
        <authorList>
            <person name="Kobayashi Y."/>
            <person name="Kayamori A."/>
            <person name="Aoki K."/>
            <person name="Shiwa Y."/>
            <person name="Fujita N."/>
            <person name="Sugita T."/>
            <person name="Iwasaki W."/>
            <person name="Tanaka N."/>
            <person name="Takashima M."/>
        </authorList>
    </citation>
    <scope>NUCLEOTIDE SEQUENCE</scope>
    <source>
        <strain evidence="2">HIS016</strain>
    </source>
</reference>
<accession>A0AAD3TX16</accession>
<evidence type="ECO:0000313" key="3">
    <source>
        <dbReference type="Proteomes" id="UP001222932"/>
    </source>
</evidence>
<name>A0AAD3TX16_9TREE</name>
<proteinExistence type="predicted"/>
<feature type="compositionally biased region" description="Low complexity" evidence="1">
    <location>
        <begin position="842"/>
        <end position="854"/>
    </location>
</feature>
<dbReference type="PANTHER" id="PTHR12751:SF18">
    <property type="entry name" value="PHOSPHATASE AND ACTIN REGULATOR 1"/>
    <property type="match status" value="1"/>
</dbReference>
<feature type="compositionally biased region" description="Polar residues" evidence="1">
    <location>
        <begin position="538"/>
        <end position="550"/>
    </location>
</feature>
<feature type="compositionally biased region" description="Polar residues" evidence="1">
    <location>
        <begin position="403"/>
        <end position="418"/>
    </location>
</feature>
<dbReference type="GO" id="GO:0003779">
    <property type="term" value="F:actin binding"/>
    <property type="evidence" value="ECO:0007669"/>
    <property type="project" value="TreeGrafter"/>
</dbReference>
<feature type="compositionally biased region" description="Low complexity" evidence="1">
    <location>
        <begin position="390"/>
        <end position="402"/>
    </location>
</feature>
<feature type="compositionally biased region" description="Low complexity" evidence="1">
    <location>
        <begin position="150"/>
        <end position="164"/>
    </location>
</feature>
<feature type="region of interest" description="Disordered" evidence="1">
    <location>
        <begin position="838"/>
        <end position="894"/>
    </location>
</feature>
<sequence length="1009" mass="107702">MQLRPDKGIARNCTPTPSPRLLRLRPRPQHLHDSARTLLYILIPPARSYHTIPTPTCIKLVLFAPVVCDKGYSRRRSKRDEVEPFSLFFVTSSMAATLMQPTVHRHSMDHTPPFDHARSSPSAPFATSSLERGPSPSTSSVQAPRSRTGSSNLASPSSSSSTPSPSAPSPVPPGAAYPQHYHHFPPPPQHFPQHWPQGAAHPGAGFYAPPFGAFPGATGLPQQHPSDFTAWAHVYQRMVASGQMAGPGVMPSHHSQDVDDYGPPMADPPRRRTASGPSTPANATVIPGKGAVLQPQPFHPYKRGPIPNRGHRGDGTGASISSTTSGGGGMRVTSNPVPGQARGTPPPSDEHRRNLSSDSAQLRASRLSAVGAGNDFAPPKRRTDERRDSSSSNGSGRHGSASPTTHSQQQASGTSSPTKHARSRSASGSSSPLTTGTIATNATNAARPSPLSQAQQLPAGAAPLDQKKSGIKGRFKPSLASDPVKDKANPPSQAQPTPSRAEQSNTSRLPRANGSVPLAPPSAPFANEQAMGSDVSLAETQRTTQTNASVATAATGATGKSRRGLFRMRNKSSDNISLSSTVSSASMMIRKMGSLGKLARRNSLMGISKIFKDKAKDEDAALPEKQGILGFKKKSGKKSEASPAVISHAYAELDRDLDRPSEDHDRTSSGLSPAAALARQHTVKSRAEQAKKSAEKKAALEHEAVRQKELEAAEMGRTTGVSAWDSNTTTRANQATYAEAAADAASVSMGHANVLQVLPRQPNVVHHAFAVNQPDYDSDDSSEGDTIENIASDLRLASIADPADRDFEALWGKASIDPNARPKKGILKVCVSNEDLEKLASQQQQQQPNTQSVPTTPPAHRKAQPGRTLDLTSPNPERIDGNAHAPPAEEPKFDIDFSSFDTSLDLGLKPPSIYKNPIHNASVPGISCAEGVDPHTRAMSAPSRRRLIWAPECAVYSTYDALTYDRRSEPATCNRLTPELAMAIKQELNAFKLEMPVHPSSRIYTHYFA</sequence>
<comment type="caution">
    <text evidence="2">The sequence shown here is derived from an EMBL/GenBank/DDBJ whole genome shotgun (WGS) entry which is preliminary data.</text>
</comment>
<keyword evidence="3" id="KW-1185">Reference proteome</keyword>
<feature type="compositionally biased region" description="Low complexity" evidence="1">
    <location>
        <begin position="424"/>
        <end position="464"/>
    </location>
</feature>
<dbReference type="EMBL" id="BTCM01000005">
    <property type="protein sequence ID" value="GMK58438.1"/>
    <property type="molecule type" value="Genomic_DNA"/>
</dbReference>
<gene>
    <name evidence="2" type="ORF">CspeluHIS016_0504700</name>
</gene>
<evidence type="ECO:0000256" key="1">
    <source>
        <dbReference type="SAM" id="MobiDB-lite"/>
    </source>
</evidence>
<feature type="compositionally biased region" description="Basic and acidic residues" evidence="1">
    <location>
        <begin position="651"/>
        <end position="667"/>
    </location>
</feature>
<evidence type="ECO:0000313" key="2">
    <source>
        <dbReference type="EMBL" id="GMK58438.1"/>
    </source>
</evidence>
<feature type="compositionally biased region" description="Basic and acidic residues" evidence="1">
    <location>
        <begin position="877"/>
        <end position="894"/>
    </location>
</feature>
<feature type="compositionally biased region" description="Basic and acidic residues" evidence="1">
    <location>
        <begin position="106"/>
        <end position="118"/>
    </location>
</feature>
<feature type="compositionally biased region" description="Pro residues" evidence="1">
    <location>
        <begin position="165"/>
        <end position="175"/>
    </location>
</feature>
<dbReference type="PANTHER" id="PTHR12751">
    <property type="entry name" value="PHOSPHATASE AND ACTIN REGULATOR PHACTR"/>
    <property type="match status" value="1"/>
</dbReference>
<organism evidence="2 3">
    <name type="scientific">Cutaneotrichosporon spelunceum</name>
    <dbReference type="NCBI Taxonomy" id="1672016"/>
    <lineage>
        <taxon>Eukaryota</taxon>
        <taxon>Fungi</taxon>
        <taxon>Dikarya</taxon>
        <taxon>Basidiomycota</taxon>
        <taxon>Agaricomycotina</taxon>
        <taxon>Tremellomycetes</taxon>
        <taxon>Trichosporonales</taxon>
        <taxon>Trichosporonaceae</taxon>
        <taxon>Cutaneotrichosporon</taxon>
    </lineage>
</organism>
<feature type="region of interest" description="Disordered" evidence="1">
    <location>
        <begin position="651"/>
        <end position="702"/>
    </location>
</feature>
<feature type="compositionally biased region" description="Polar residues" evidence="1">
    <location>
        <begin position="119"/>
        <end position="149"/>
    </location>
</feature>
<feature type="compositionally biased region" description="Basic and acidic residues" evidence="1">
    <location>
        <begin position="685"/>
        <end position="702"/>
    </location>
</feature>
<protein>
    <recommendedName>
        <fullName evidence="4">Protein BNI4</fullName>
    </recommendedName>
</protein>
<feature type="compositionally biased region" description="Polar residues" evidence="1">
    <location>
        <begin position="490"/>
        <end position="508"/>
    </location>
</feature>
<dbReference type="GO" id="GO:0030036">
    <property type="term" value="P:actin cytoskeleton organization"/>
    <property type="evidence" value="ECO:0007669"/>
    <property type="project" value="TreeGrafter"/>
</dbReference>
<dbReference type="Proteomes" id="UP001222932">
    <property type="component" value="Unassembled WGS sequence"/>
</dbReference>
<reference evidence="2" key="1">
    <citation type="journal article" date="2023" name="BMC Genomics">
        <title>Chromosome-level genome assemblies of Cutaneotrichosporon spp. (Trichosporonales, Basidiomycota) reveal imbalanced evolution between nucleotide sequences and chromosome synteny.</title>
        <authorList>
            <person name="Kobayashi Y."/>
            <person name="Kayamori A."/>
            <person name="Aoki K."/>
            <person name="Shiwa Y."/>
            <person name="Matsutani M."/>
            <person name="Fujita N."/>
            <person name="Sugita T."/>
            <person name="Iwasaki W."/>
            <person name="Tanaka N."/>
            <person name="Takashima M."/>
        </authorList>
    </citation>
    <scope>NUCLEOTIDE SEQUENCE</scope>
    <source>
        <strain evidence="2">HIS016</strain>
    </source>
</reference>
<dbReference type="AlphaFoldDB" id="A0AAD3TX16"/>
<feature type="region of interest" description="Disordered" evidence="1">
    <location>
        <begin position="105"/>
        <end position="203"/>
    </location>
</feature>